<evidence type="ECO:0000256" key="1">
    <source>
        <dbReference type="ARBA" id="ARBA00022614"/>
    </source>
</evidence>
<dbReference type="GO" id="GO:0043531">
    <property type="term" value="F:ADP binding"/>
    <property type="evidence" value="ECO:0007669"/>
    <property type="project" value="InterPro"/>
</dbReference>
<dbReference type="InterPro" id="IPR047187">
    <property type="entry name" value="SF1_C_Upf1"/>
</dbReference>
<dbReference type="EnsemblPlants" id="QL04p067270:mrna">
    <property type="protein sequence ID" value="QL04p067270:mrna"/>
    <property type="gene ID" value="QL04p067270"/>
</dbReference>
<evidence type="ECO:0000256" key="3">
    <source>
        <dbReference type="ARBA" id="ARBA00022821"/>
    </source>
</evidence>
<proteinExistence type="predicted"/>
<name>A0A7N2LJ85_QUELO</name>
<dbReference type="InterPro" id="IPR058192">
    <property type="entry name" value="WHD_ROQ1-like"/>
</dbReference>
<keyword evidence="4" id="KW-0520">NAD</keyword>
<keyword evidence="1" id="KW-0433">Leucine-rich repeat</keyword>
<dbReference type="Pfam" id="PF12799">
    <property type="entry name" value="LRR_4"/>
    <property type="match status" value="1"/>
</dbReference>
<dbReference type="SUPFAM" id="SSF52200">
    <property type="entry name" value="Toll/Interleukin receptor TIR domain"/>
    <property type="match status" value="1"/>
</dbReference>
<dbReference type="SUPFAM" id="SSF52540">
    <property type="entry name" value="P-loop containing nucleoside triphosphate hydrolases"/>
    <property type="match status" value="2"/>
</dbReference>
<dbReference type="Gene3D" id="1.10.8.430">
    <property type="entry name" value="Helical domain of apoptotic protease-activating factors"/>
    <property type="match status" value="1"/>
</dbReference>
<dbReference type="Gene3D" id="3.80.10.10">
    <property type="entry name" value="Ribonuclease Inhibitor"/>
    <property type="match status" value="2"/>
</dbReference>
<dbReference type="PROSITE" id="PS50104">
    <property type="entry name" value="TIR"/>
    <property type="match status" value="1"/>
</dbReference>
<dbReference type="SMART" id="SM00369">
    <property type="entry name" value="LRR_TYP"/>
    <property type="match status" value="4"/>
</dbReference>
<dbReference type="InterPro" id="IPR001611">
    <property type="entry name" value="Leu-rich_rpt"/>
</dbReference>
<evidence type="ECO:0000313" key="6">
    <source>
        <dbReference type="EnsemblPlants" id="QL04p067270:mrna"/>
    </source>
</evidence>
<keyword evidence="7" id="KW-1185">Reference proteome</keyword>
<dbReference type="SUPFAM" id="SSF52058">
    <property type="entry name" value="L domain-like"/>
    <property type="match status" value="1"/>
</dbReference>
<evidence type="ECO:0000259" key="5">
    <source>
        <dbReference type="PROSITE" id="PS50104"/>
    </source>
</evidence>
<dbReference type="InterPro" id="IPR036390">
    <property type="entry name" value="WH_DNA-bd_sf"/>
</dbReference>
<dbReference type="PROSITE" id="PS51450">
    <property type="entry name" value="LRR"/>
    <property type="match status" value="1"/>
</dbReference>
<dbReference type="PANTHER" id="PTHR11017">
    <property type="entry name" value="LEUCINE-RICH REPEAT-CONTAINING PROTEIN"/>
    <property type="match status" value="1"/>
</dbReference>
<keyword evidence="3" id="KW-0611">Plant defense</keyword>
<dbReference type="InterPro" id="IPR044974">
    <property type="entry name" value="Disease_R_plants"/>
</dbReference>
<dbReference type="InParanoid" id="A0A7N2LJ85"/>
<dbReference type="CDD" id="cd18808">
    <property type="entry name" value="SF1_C_Upf1"/>
    <property type="match status" value="1"/>
</dbReference>
<dbReference type="Gramene" id="QL04p067270:mrna">
    <property type="protein sequence ID" value="QL04p067270:mrna"/>
    <property type="gene ID" value="QL04p067270"/>
</dbReference>
<dbReference type="GO" id="GO:0006952">
    <property type="term" value="P:defense response"/>
    <property type="evidence" value="ECO:0007669"/>
    <property type="project" value="UniProtKB-KW"/>
</dbReference>
<dbReference type="InterPro" id="IPR035897">
    <property type="entry name" value="Toll_tir_struct_dom_sf"/>
</dbReference>
<dbReference type="Gene3D" id="3.40.50.10140">
    <property type="entry name" value="Toll/interleukin-1 receptor homology (TIR) domain"/>
    <property type="match status" value="1"/>
</dbReference>
<evidence type="ECO:0000313" key="7">
    <source>
        <dbReference type="Proteomes" id="UP000594261"/>
    </source>
</evidence>
<dbReference type="AlphaFoldDB" id="A0A7N2LJ85"/>
<accession>A0A7N2LJ85</accession>
<feature type="domain" description="TIR" evidence="5">
    <location>
        <begin position="20"/>
        <end position="159"/>
    </location>
</feature>
<dbReference type="Pfam" id="PF01582">
    <property type="entry name" value="TIR"/>
    <property type="match status" value="1"/>
</dbReference>
<dbReference type="InterPro" id="IPR000157">
    <property type="entry name" value="TIR_dom"/>
</dbReference>
<dbReference type="GO" id="GO:0007165">
    <property type="term" value="P:signal transduction"/>
    <property type="evidence" value="ECO:0007669"/>
    <property type="project" value="InterPro"/>
</dbReference>
<evidence type="ECO:0000256" key="4">
    <source>
        <dbReference type="ARBA" id="ARBA00023027"/>
    </source>
</evidence>
<dbReference type="Pfam" id="PF13087">
    <property type="entry name" value="AAA_12"/>
    <property type="match status" value="1"/>
</dbReference>
<dbReference type="InterPro" id="IPR041679">
    <property type="entry name" value="DNA2/NAM7-like_C"/>
</dbReference>
<dbReference type="InterPro" id="IPR003591">
    <property type="entry name" value="Leu-rich_rpt_typical-subtyp"/>
</dbReference>
<reference evidence="6 7" key="1">
    <citation type="journal article" date="2016" name="G3 (Bethesda)">
        <title>First Draft Assembly and Annotation of the Genome of a California Endemic Oak Quercus lobata Nee (Fagaceae).</title>
        <authorList>
            <person name="Sork V.L."/>
            <person name="Fitz-Gibbon S.T."/>
            <person name="Puiu D."/>
            <person name="Crepeau M."/>
            <person name="Gugger P.F."/>
            <person name="Sherman R."/>
            <person name="Stevens K."/>
            <person name="Langley C.H."/>
            <person name="Pellegrini M."/>
            <person name="Salzberg S.L."/>
        </authorList>
    </citation>
    <scope>NUCLEOTIDE SEQUENCE [LARGE SCALE GENOMIC DNA]</scope>
    <source>
        <strain evidence="6 7">cv. SW786</strain>
    </source>
</reference>
<dbReference type="InterPro" id="IPR042197">
    <property type="entry name" value="Apaf_helical"/>
</dbReference>
<dbReference type="PANTHER" id="PTHR11017:SF570">
    <property type="entry name" value="DISEASE RESISTANCE PROTEIN (TIR-NBS CLASS)-RELATED"/>
    <property type="match status" value="1"/>
</dbReference>
<dbReference type="Proteomes" id="UP000594261">
    <property type="component" value="Chromosome 4"/>
</dbReference>
<dbReference type="InterPro" id="IPR032675">
    <property type="entry name" value="LRR_dom_sf"/>
</dbReference>
<keyword evidence="2" id="KW-0677">Repeat</keyword>
<dbReference type="SMART" id="SM00255">
    <property type="entry name" value="TIR"/>
    <property type="match status" value="1"/>
</dbReference>
<evidence type="ECO:0000256" key="2">
    <source>
        <dbReference type="ARBA" id="ARBA00022737"/>
    </source>
</evidence>
<dbReference type="FunFam" id="3.40.50.10140:FF:000007">
    <property type="entry name" value="Disease resistance protein (TIR-NBS-LRR class)"/>
    <property type="match status" value="1"/>
</dbReference>
<dbReference type="Pfam" id="PF23282">
    <property type="entry name" value="WHD_ROQ1"/>
    <property type="match status" value="1"/>
</dbReference>
<sequence length="1115" mass="128390">MMAFLNNKGASFSFPSTRQWNYDVFLSFRGEDTREGFTSHLYKALCDKGFYTFIDDKPWREEEISEELIQAIKNSSILVIVFSENYAESIWCLDELAEIVDCSEKDHEVQICPIFYNVDPSEIQNQKGNFGIALANHEMKFENNKDKVQRWKDALSKAAKVSGWHYMKGSRVIITLRDRCLLAALKEKLCKSYKVKGFKVEQLNKHEALQLFKDHAFSGNKPHDEDYSKLATKFIDFANGLPLALEIIACDLCGKAKDEWESALDIYNKIPNEDIKKILRVSYDGLHETEKDIFLDIACFFKGWNKDYVVKILNACELRPGFGIPRLVNKCLITVDGSGRLSMHDLIQQMGKEVVRQQAPNILRKRSRLCFYKDSLKVLTTNKGSKNIRGIMLHSRQQLEVQLHTEAFRRMENLKFLIVENVHIHKPLEFLPKNLILLKWPQYPFHWPSEYFAKQLVAVEMPHSCIRLPRLFMQCRLENLTDIDLQGCKFITILPKLWVPNLENLNLSYCENLVEIDECFGYLEKLRIWYLNGCIKLQFLPSQLRLKSLYSFYLTGCSRLEKLPHFHQEMECLKGLYLSGSGIREVPSSIEHLTKLNTLILHNCKNLRDLPDSIYKLRRLRELWTSTTKLRPMCNSFDSSSEGYELYLLTMPNYFPALEILSLSSNNIVTIPESISRFPKLKYLSITNCKLLHEIQGLPQSIREVHANNCMLLDTQSASRLLNQVIEMTGILPNRVCGSARSTNYFPSETEDGDISMDRQFSNYFPSETEGVEYEDRDVYRIMIFWGTKMPEWFNHQSVENSIFFWAGRKFPKLVVCVVLGREGFYGSVDISINSYKKREYEHIRHSGNNCNLHLFSPPQRSLQEHLNESNPTDQNHVKVSYRIHYQNLVDVTYRNANAKTQWEVLIIDEAAQLKECESTIPLQLPGNCLPILIGDERQLPAMVKSKILDGPNVKERRQERSFLQGNMFGSYSFINVAHGKEEFNNSHILKNMVEVAVASEIVASLFKAKESICTNKKVKVGIISPYKAQVFAIGKKVKNYSADSNDDFSVSVRSVDGFQGGEEDVITVSNGVVGFLKNHQRANVALIHARPSKYECNMNSPQVCQPSKQDLAAH</sequence>
<dbReference type="EMBL" id="LRBV02000004">
    <property type="status" value="NOT_ANNOTATED_CDS"/>
    <property type="molecule type" value="Genomic_DNA"/>
</dbReference>
<dbReference type="Gene3D" id="3.40.50.300">
    <property type="entry name" value="P-loop containing nucleotide triphosphate hydrolases"/>
    <property type="match status" value="1"/>
</dbReference>
<dbReference type="SUPFAM" id="SSF46785">
    <property type="entry name" value="Winged helix' DNA-binding domain"/>
    <property type="match status" value="1"/>
</dbReference>
<organism evidence="6 7">
    <name type="scientific">Quercus lobata</name>
    <name type="common">Valley oak</name>
    <dbReference type="NCBI Taxonomy" id="97700"/>
    <lineage>
        <taxon>Eukaryota</taxon>
        <taxon>Viridiplantae</taxon>
        <taxon>Streptophyta</taxon>
        <taxon>Embryophyta</taxon>
        <taxon>Tracheophyta</taxon>
        <taxon>Spermatophyta</taxon>
        <taxon>Magnoliopsida</taxon>
        <taxon>eudicotyledons</taxon>
        <taxon>Gunneridae</taxon>
        <taxon>Pentapetalae</taxon>
        <taxon>rosids</taxon>
        <taxon>fabids</taxon>
        <taxon>Fagales</taxon>
        <taxon>Fagaceae</taxon>
        <taxon>Quercus</taxon>
    </lineage>
</organism>
<reference evidence="6" key="2">
    <citation type="submission" date="2021-01" db="UniProtKB">
        <authorList>
            <consortium name="EnsemblPlants"/>
        </authorList>
    </citation>
    <scope>IDENTIFICATION</scope>
</reference>
<protein>
    <recommendedName>
        <fullName evidence="5">TIR domain-containing protein</fullName>
    </recommendedName>
</protein>
<dbReference type="InterPro" id="IPR027417">
    <property type="entry name" value="P-loop_NTPase"/>
</dbReference>
<dbReference type="InterPro" id="IPR025875">
    <property type="entry name" value="Leu-rich_rpt_4"/>
</dbReference>